<dbReference type="PROSITE" id="PS00411">
    <property type="entry name" value="KINESIN_MOTOR_1"/>
    <property type="match status" value="1"/>
</dbReference>
<feature type="compositionally biased region" description="Basic and acidic residues" evidence="11">
    <location>
        <begin position="447"/>
        <end position="458"/>
    </location>
</feature>
<dbReference type="SUPFAM" id="SSF52540">
    <property type="entry name" value="P-loop containing nucleoside triphosphate hydrolases"/>
    <property type="match status" value="1"/>
</dbReference>
<dbReference type="Gene3D" id="3.40.850.10">
    <property type="entry name" value="Kinesin motor domain"/>
    <property type="match status" value="1"/>
</dbReference>
<sequence length="769" mass="85946">MAETVKVAVRCRPLNSKEKGDNRDVIVEVDNKIGQVTLHNPKGDEPPKTFTFDNAFDWNVTQKEVYDVVARPIVNSVADGYNGTIFAYGQTGTGKTHTMEGAPTPELQGIIPNCFDHIFEIVNSSAAERQWMVRASYLEIYNEEVRDLLSKDPKNKLELKEHKDSGVYVKGLNAFVVKGVPELKNVLEVGKKNRSVGATLMNQDSSRSHSIFTITIETIEMTTAQPEGHIRVGKLNLVDLAGSERQSKTGATGDRLKEATKINLSLSALGNVISALVDGKSGHVPYRDSKLTRLLQDSLGGNTKTIMCANMGPADWNYDETLSTLRYANRAKNIKNKPKINEDPKDAMLREFQEEIARLKAMLAAEGGALPEGAVAGPGGEVVVEKVVTVPKALDAAFLEQMRRDMEESMKAELAAKQAAALNEEQLQKVKEEAAAKAKAEAARLEEEKKKAEEEAAKMQRKQQKMKEEVAKRSQDAEQIRAEKEALAKKLKAMESKILKGDAAGGLAEVTKKKEEELKRKEQELERRRKEEDERRAKIAAMEEAQLAAEEKYKDKADEAEQKTKKLKKLWKKFQEVNAEVEDMYKEFQREKEDLLESIRMLQDQMQLKDMVIEAFIPPEEVQKVMKRAHWDDEREVWVLERLSDIGKRESASGNARRPVSASGQRRPTSDFAKLANAMGDMNPRFKSENILNLELDLPERTTYDYEGPGVDPRVQAAINAAFAEDGELIFVGSEQNVHLGEVTANMAQRPDSAKKRPASARKGVKATR</sequence>
<dbReference type="PANTHER" id="PTHR47968">
    <property type="entry name" value="CENTROMERE PROTEIN E"/>
    <property type="match status" value="1"/>
</dbReference>
<dbReference type="GO" id="GO:0005524">
    <property type="term" value="F:ATP binding"/>
    <property type="evidence" value="ECO:0007669"/>
    <property type="project" value="UniProtKB-UniRule"/>
</dbReference>
<dbReference type="CDD" id="cd01371">
    <property type="entry name" value="KISc_KIF3"/>
    <property type="match status" value="1"/>
</dbReference>
<protein>
    <recommendedName>
        <fullName evidence="10">Kinesin-like protein</fullName>
    </recommendedName>
</protein>
<keyword evidence="14" id="KW-1185">Reference proteome</keyword>
<accession>A0AAD3DMJ2</accession>
<dbReference type="PRINTS" id="PR00380">
    <property type="entry name" value="KINESINHEAVY"/>
</dbReference>
<feature type="region of interest" description="Disordered" evidence="11">
    <location>
        <begin position="447"/>
        <end position="477"/>
    </location>
</feature>
<feature type="compositionally biased region" description="Basic residues" evidence="11">
    <location>
        <begin position="756"/>
        <end position="769"/>
    </location>
</feature>
<dbReference type="AlphaFoldDB" id="A0AAD3DMJ2"/>
<evidence type="ECO:0000256" key="4">
    <source>
        <dbReference type="ARBA" id="ARBA00022741"/>
    </source>
</evidence>
<feature type="region of interest" description="Disordered" evidence="11">
    <location>
        <begin position="512"/>
        <end position="537"/>
    </location>
</feature>
<keyword evidence="2" id="KW-0963">Cytoplasm</keyword>
<evidence type="ECO:0000256" key="10">
    <source>
        <dbReference type="RuleBase" id="RU000394"/>
    </source>
</evidence>
<reference evidence="13 14" key="1">
    <citation type="journal article" date="2021" name="Sci. Rep.">
        <title>Genome sequencing of the multicellular alga Astrephomene provides insights into convergent evolution of germ-soma differentiation.</title>
        <authorList>
            <person name="Yamashita S."/>
            <person name="Yamamoto K."/>
            <person name="Matsuzaki R."/>
            <person name="Suzuki S."/>
            <person name="Yamaguchi H."/>
            <person name="Hirooka S."/>
            <person name="Minakuchi Y."/>
            <person name="Miyagishima S."/>
            <person name="Kawachi M."/>
            <person name="Toyoda A."/>
            <person name="Nozaki H."/>
        </authorList>
    </citation>
    <scope>NUCLEOTIDE SEQUENCE [LARGE SCALE GENOMIC DNA]</scope>
    <source>
        <strain evidence="13 14">NIES-4017</strain>
    </source>
</reference>
<evidence type="ECO:0000259" key="12">
    <source>
        <dbReference type="PROSITE" id="PS50067"/>
    </source>
</evidence>
<evidence type="ECO:0000256" key="11">
    <source>
        <dbReference type="SAM" id="MobiDB-lite"/>
    </source>
</evidence>
<keyword evidence="5 9" id="KW-0067">ATP-binding</keyword>
<keyword evidence="8" id="KW-0206">Cytoskeleton</keyword>
<dbReference type="GO" id="GO:0000278">
    <property type="term" value="P:mitotic cell cycle"/>
    <property type="evidence" value="ECO:0007669"/>
    <property type="project" value="TreeGrafter"/>
</dbReference>
<evidence type="ECO:0000256" key="2">
    <source>
        <dbReference type="ARBA" id="ARBA00022490"/>
    </source>
</evidence>
<keyword evidence="6" id="KW-0175">Coiled coil</keyword>
<dbReference type="SMART" id="SM00129">
    <property type="entry name" value="KISc"/>
    <property type="match status" value="1"/>
</dbReference>
<feature type="region of interest" description="Disordered" evidence="11">
    <location>
        <begin position="648"/>
        <end position="670"/>
    </location>
</feature>
<feature type="region of interest" description="Disordered" evidence="11">
    <location>
        <begin position="745"/>
        <end position="769"/>
    </location>
</feature>
<evidence type="ECO:0000256" key="7">
    <source>
        <dbReference type="ARBA" id="ARBA00023175"/>
    </source>
</evidence>
<name>A0AAD3DMJ2_9CHLO</name>
<keyword evidence="4 9" id="KW-0547">Nucleotide-binding</keyword>
<keyword evidence="7 9" id="KW-0505">Motor protein</keyword>
<comment type="caution">
    <text evidence="13">The sequence shown here is derived from an EMBL/GenBank/DDBJ whole genome shotgun (WGS) entry which is preliminary data.</text>
</comment>
<dbReference type="Proteomes" id="UP001054857">
    <property type="component" value="Unassembled WGS sequence"/>
</dbReference>
<evidence type="ECO:0000256" key="5">
    <source>
        <dbReference type="ARBA" id="ARBA00022840"/>
    </source>
</evidence>
<dbReference type="InterPro" id="IPR001752">
    <property type="entry name" value="Kinesin_motor_dom"/>
</dbReference>
<evidence type="ECO:0000313" key="14">
    <source>
        <dbReference type="Proteomes" id="UP001054857"/>
    </source>
</evidence>
<dbReference type="InterPro" id="IPR027417">
    <property type="entry name" value="P-loop_NTPase"/>
</dbReference>
<proteinExistence type="inferred from homology"/>
<feature type="compositionally biased region" description="Basic and acidic residues" evidence="11">
    <location>
        <begin position="465"/>
        <end position="477"/>
    </location>
</feature>
<dbReference type="InterPro" id="IPR019821">
    <property type="entry name" value="Kinesin_motor_CS"/>
</dbReference>
<evidence type="ECO:0000256" key="1">
    <source>
        <dbReference type="ARBA" id="ARBA00004245"/>
    </source>
</evidence>
<dbReference type="GO" id="GO:0005874">
    <property type="term" value="C:microtubule"/>
    <property type="evidence" value="ECO:0007669"/>
    <property type="project" value="UniProtKB-KW"/>
</dbReference>
<dbReference type="InterPro" id="IPR036961">
    <property type="entry name" value="Kinesin_motor_dom_sf"/>
</dbReference>
<comment type="subcellular location">
    <subcellularLocation>
        <location evidence="1">Cytoplasm</location>
        <location evidence="1">Cytoskeleton</location>
    </subcellularLocation>
</comment>
<dbReference type="FunFam" id="3.40.850.10:FF:000029">
    <property type="entry name" value="Kinesin-like protein KIF17"/>
    <property type="match status" value="1"/>
</dbReference>
<evidence type="ECO:0000256" key="9">
    <source>
        <dbReference type="PROSITE-ProRule" id="PRU00283"/>
    </source>
</evidence>
<evidence type="ECO:0000313" key="13">
    <source>
        <dbReference type="EMBL" id="GFR43884.1"/>
    </source>
</evidence>
<evidence type="ECO:0000256" key="8">
    <source>
        <dbReference type="ARBA" id="ARBA00023212"/>
    </source>
</evidence>
<dbReference type="Pfam" id="PF00225">
    <property type="entry name" value="Kinesin"/>
    <property type="match status" value="1"/>
</dbReference>
<dbReference type="InterPro" id="IPR027640">
    <property type="entry name" value="Kinesin-like_fam"/>
</dbReference>
<evidence type="ECO:0000256" key="6">
    <source>
        <dbReference type="ARBA" id="ARBA00023054"/>
    </source>
</evidence>
<dbReference type="PANTHER" id="PTHR47968:SF76">
    <property type="entry name" value="KINESIN-LIKE PROTEIN"/>
    <property type="match status" value="1"/>
</dbReference>
<dbReference type="EMBL" id="BMAR01000006">
    <property type="protein sequence ID" value="GFR43884.1"/>
    <property type="molecule type" value="Genomic_DNA"/>
</dbReference>
<dbReference type="PROSITE" id="PS50067">
    <property type="entry name" value="KINESIN_MOTOR_2"/>
    <property type="match status" value="1"/>
</dbReference>
<feature type="domain" description="Kinesin motor" evidence="12">
    <location>
        <begin position="4"/>
        <end position="334"/>
    </location>
</feature>
<feature type="binding site" evidence="9">
    <location>
        <begin position="89"/>
        <end position="96"/>
    </location>
    <ligand>
        <name>ATP</name>
        <dbReference type="ChEBI" id="CHEBI:30616"/>
    </ligand>
</feature>
<dbReference type="GO" id="GO:0008017">
    <property type="term" value="F:microtubule binding"/>
    <property type="evidence" value="ECO:0007669"/>
    <property type="project" value="InterPro"/>
</dbReference>
<evidence type="ECO:0000256" key="3">
    <source>
        <dbReference type="ARBA" id="ARBA00022701"/>
    </source>
</evidence>
<comment type="similarity">
    <text evidence="9 10">Belongs to the TRAFAC class myosin-kinesin ATPase superfamily. Kinesin family.</text>
</comment>
<dbReference type="GO" id="GO:0003777">
    <property type="term" value="F:microtubule motor activity"/>
    <property type="evidence" value="ECO:0007669"/>
    <property type="project" value="InterPro"/>
</dbReference>
<keyword evidence="3 10" id="KW-0493">Microtubule</keyword>
<gene>
    <name evidence="13" type="ORF">Agub_g5013</name>
</gene>
<organism evidence="13 14">
    <name type="scientific">Astrephomene gubernaculifera</name>
    <dbReference type="NCBI Taxonomy" id="47775"/>
    <lineage>
        <taxon>Eukaryota</taxon>
        <taxon>Viridiplantae</taxon>
        <taxon>Chlorophyta</taxon>
        <taxon>core chlorophytes</taxon>
        <taxon>Chlorophyceae</taxon>
        <taxon>CS clade</taxon>
        <taxon>Chlamydomonadales</taxon>
        <taxon>Astrephomenaceae</taxon>
        <taxon>Astrephomene</taxon>
    </lineage>
</organism>
<dbReference type="GO" id="GO:0007018">
    <property type="term" value="P:microtubule-based movement"/>
    <property type="evidence" value="ECO:0007669"/>
    <property type="project" value="InterPro"/>
</dbReference>
<dbReference type="GO" id="GO:0005737">
    <property type="term" value="C:cytoplasm"/>
    <property type="evidence" value="ECO:0007669"/>
    <property type="project" value="UniProtKB-ARBA"/>
</dbReference>